<dbReference type="RefSeq" id="WP_092590974.1">
    <property type="nucleotide sequence ID" value="NZ_FMWL01000009.1"/>
</dbReference>
<dbReference type="OrthoDB" id="9954049at2"/>
<reference evidence="1 2" key="1">
    <citation type="submission" date="2016-10" db="EMBL/GenBank/DDBJ databases">
        <authorList>
            <person name="de Groot N.N."/>
        </authorList>
    </citation>
    <scope>NUCLEOTIDE SEQUENCE [LARGE SCALE GENOMIC DNA]</scope>
    <source>
        <strain evidence="1 2">DSM 2784</strain>
    </source>
</reference>
<protein>
    <submittedName>
        <fullName evidence="1">Uncharacterized protein</fullName>
    </submittedName>
</protein>
<dbReference type="Proteomes" id="UP000199208">
    <property type="component" value="Unassembled WGS sequence"/>
</dbReference>
<proteinExistence type="predicted"/>
<name>A0A1G5S0M1_9FIRM</name>
<organism evidence="1 2">
    <name type="scientific">Acidaminobacter hydrogenoformans DSM 2784</name>
    <dbReference type="NCBI Taxonomy" id="1120920"/>
    <lineage>
        <taxon>Bacteria</taxon>
        <taxon>Bacillati</taxon>
        <taxon>Bacillota</taxon>
        <taxon>Clostridia</taxon>
        <taxon>Peptostreptococcales</taxon>
        <taxon>Acidaminobacteraceae</taxon>
        <taxon>Acidaminobacter</taxon>
    </lineage>
</organism>
<dbReference type="STRING" id="1120920.SAMN03080599_01950"/>
<evidence type="ECO:0000313" key="2">
    <source>
        <dbReference type="Proteomes" id="UP000199208"/>
    </source>
</evidence>
<sequence>MLISNPVSKGALPLPEMVRTAIATPKCRKCGCMKETLLTLEGQLSKAVLDADRADQSEAEALLKEVKLGVELMEPIEYT</sequence>
<accession>A0A1G5S0M1</accession>
<dbReference type="EMBL" id="FMWL01000009">
    <property type="protein sequence ID" value="SCZ79826.1"/>
    <property type="molecule type" value="Genomic_DNA"/>
</dbReference>
<gene>
    <name evidence="1" type="ORF">SAMN03080599_01950</name>
</gene>
<dbReference type="AlphaFoldDB" id="A0A1G5S0M1"/>
<keyword evidence="2" id="KW-1185">Reference proteome</keyword>
<evidence type="ECO:0000313" key="1">
    <source>
        <dbReference type="EMBL" id="SCZ79826.1"/>
    </source>
</evidence>